<keyword evidence="6" id="KW-0378">Hydrolase</keyword>
<evidence type="ECO:0000313" key="6">
    <source>
        <dbReference type="EMBL" id="USY22869.1"/>
    </source>
</evidence>
<proteinExistence type="predicted"/>
<dbReference type="PANTHER" id="PTHR40446:SF2">
    <property type="entry name" value="N-ACETYLGLUCOSAMINE-1-PHOSPHODIESTER ALPHA-N-ACETYLGLUCOSAMINIDASE"/>
    <property type="match status" value="1"/>
</dbReference>
<dbReference type="GO" id="GO:0016798">
    <property type="term" value="F:hydrolase activity, acting on glycosyl bonds"/>
    <property type="evidence" value="ECO:0007669"/>
    <property type="project" value="UniProtKB-KW"/>
</dbReference>
<keyword evidence="7" id="KW-1185">Reference proteome</keyword>
<feature type="region of interest" description="Disordered" evidence="1">
    <location>
        <begin position="53"/>
        <end position="81"/>
    </location>
</feature>
<evidence type="ECO:0000313" key="7">
    <source>
        <dbReference type="Proteomes" id="UP001055940"/>
    </source>
</evidence>
<feature type="domain" description="Phosphodiester glycosidase" evidence="5">
    <location>
        <begin position="251"/>
        <end position="429"/>
    </location>
</feature>
<dbReference type="Gene3D" id="2.60.40.1080">
    <property type="match status" value="1"/>
</dbReference>
<keyword evidence="2" id="KW-0732">Signal</keyword>
<dbReference type="Gene3D" id="3.60.21.10">
    <property type="match status" value="1"/>
</dbReference>
<accession>A0ABY5DHI9</accession>
<reference evidence="6" key="1">
    <citation type="submission" date="2022-06" db="EMBL/GenBank/DDBJ databases">
        <authorList>
            <person name="Ping M."/>
        </authorList>
    </citation>
    <scope>NUCLEOTIDE SEQUENCE</scope>
    <source>
        <strain evidence="6">JCM11759T</strain>
    </source>
</reference>
<feature type="compositionally biased region" description="Basic and acidic residues" evidence="1">
    <location>
        <begin position="65"/>
        <end position="74"/>
    </location>
</feature>
<dbReference type="EMBL" id="CP099837">
    <property type="protein sequence ID" value="USY22869.1"/>
    <property type="molecule type" value="Genomic_DNA"/>
</dbReference>
<dbReference type="PANTHER" id="PTHR40446">
    <property type="entry name" value="N-ACETYLGLUCOSAMINE-1-PHOSPHODIESTER ALPHA-N-ACETYLGLUCOSAMINIDASE"/>
    <property type="match status" value="1"/>
</dbReference>
<name>A0ABY5DHI9_9ACTN</name>
<dbReference type="Proteomes" id="UP001055940">
    <property type="component" value="Chromosome"/>
</dbReference>
<sequence length="1150" mass="122026">MNRRWSTRSHTKSAKTTRATVAAGSALVLVLTLAPAAAANPAHDDPRQHTAFSETVEIPPAGSVRRADAPEPRLETFNTERPVAPGVTLTSFDAYGPDGYTGTPSWLQAGLLTTDLTGGVSVDYLFPGRLTDPRPLSEQADRAEAVAAVNGDFFDINASGAPQGVGVQDGELVQSPITNDYRESAAIFTPDGLGSIGEVFFEGTVELPNGQTPSLDAINKPALGAGEIAAFTPLWGEYCRCRVVEGAEETLEVVVTDGVVTEIVTEPRAGGIAEDAFVLVGREDGAETLSDLAEGDAVSIDYDVRDGADQEIHAALNGRQMLVVDGEVQRASEGNNVPGAPRMALGFSADGSQMYLLSVDGRQPSFAEGVGLDELGEMMAEAGAHTAVNLDGGGSATMVARTPGADRVRVENRPSDGEERPVPNGLALFAPEGSGELDGFWVRTRIEPERANGSGYVAPSRPDRVFPGLTRTLTAAGHDETYAPAEADPHWRSDDSRVGIVDREGVFTAHATGTATVTAMRRSATGDIELTVLGELARVETTPERVGLADADAATAVEVIGYDPHGFAAPIEPVDVELTIDESVARASVTEDGRFEIRAATDSGATVATIRVGEVETSFAVTVGLDEVVVADFEDAADWTYFGERAEGGVAVTEGRDGAAVELTYDFTTSTQTRTGGLVPPGELEIPGQPQELRAWVHAEGNGEWASLQVWDGAGQLLPALRAGYLDDPGWQELVFRVPPGTQYPLSLRRIYFAETEPGAGYHGEVIVDELTAMVAPPVDVPPAEPVADPIVAPGRTVADQDWRFAVLADAQFVARDPDSEIIVYTRRALREIRASDAEFLIINGDFVDEAAPEDFALARRILDEELEGELPYYYVPGNHEVSEGTLDNFRDAFGDTRQVVDHHGTRFILLDTARFSYKSSDWSQLPLLRQELDDAADDPAVTSVVVAQHVPFRDPLPSKASELSDRKEAATVEDWLSEFQSQTGKGTAFIGAHVGVFHAERVAGVPYVISGNVGKNPSAGPTEGGFTGWSLWGVDTGAIPEQDWLVTELRPHVDGLELDAPTSIDVGEKAEVTATVDNDGTDVPVAYPVSADWSGSENLHVGPADDAGPDHAAAFDPATGELTAITEATILLDVTVNGVTEEVTIELAP</sequence>
<dbReference type="SUPFAM" id="SSF56300">
    <property type="entry name" value="Metallo-dependent phosphatases"/>
    <property type="match status" value="1"/>
</dbReference>
<dbReference type="Pfam" id="PF09992">
    <property type="entry name" value="NAGPA"/>
    <property type="match status" value="1"/>
</dbReference>
<feature type="signal peptide" evidence="2">
    <location>
        <begin position="1"/>
        <end position="38"/>
    </location>
</feature>
<dbReference type="RefSeq" id="WP_254421618.1">
    <property type="nucleotide sequence ID" value="NZ_BAAAJB010000027.1"/>
</dbReference>
<feature type="domain" description="Calcineurin-like phosphoesterase" evidence="3">
    <location>
        <begin position="805"/>
        <end position="964"/>
    </location>
</feature>
<dbReference type="InterPro" id="IPR003343">
    <property type="entry name" value="Big_2"/>
</dbReference>
<protein>
    <submittedName>
        <fullName evidence="6">Phosphodiester glycosidase family protein</fullName>
    </submittedName>
</protein>
<evidence type="ECO:0000259" key="4">
    <source>
        <dbReference type="Pfam" id="PF02368"/>
    </source>
</evidence>
<feature type="domain" description="BIG2" evidence="4">
    <location>
        <begin position="481"/>
        <end position="532"/>
    </location>
</feature>
<evidence type="ECO:0000259" key="5">
    <source>
        <dbReference type="Pfam" id="PF09992"/>
    </source>
</evidence>
<dbReference type="InterPro" id="IPR018711">
    <property type="entry name" value="NAGPA"/>
</dbReference>
<evidence type="ECO:0000256" key="2">
    <source>
        <dbReference type="SAM" id="SignalP"/>
    </source>
</evidence>
<dbReference type="SUPFAM" id="SSF49373">
    <property type="entry name" value="Invasin/intimin cell-adhesion fragments"/>
    <property type="match status" value="1"/>
</dbReference>
<dbReference type="InterPro" id="IPR029052">
    <property type="entry name" value="Metallo-depent_PP-like"/>
</dbReference>
<dbReference type="InterPro" id="IPR008964">
    <property type="entry name" value="Invasin/intimin_cell_adhesion"/>
</dbReference>
<keyword evidence="6" id="KW-0326">Glycosidase</keyword>
<organism evidence="6 7">
    <name type="scientific">Nocardiopsis exhalans</name>
    <dbReference type="NCBI Taxonomy" id="163604"/>
    <lineage>
        <taxon>Bacteria</taxon>
        <taxon>Bacillati</taxon>
        <taxon>Actinomycetota</taxon>
        <taxon>Actinomycetes</taxon>
        <taxon>Streptosporangiales</taxon>
        <taxon>Nocardiopsidaceae</taxon>
        <taxon>Nocardiopsis</taxon>
    </lineage>
</organism>
<evidence type="ECO:0000256" key="1">
    <source>
        <dbReference type="SAM" id="MobiDB-lite"/>
    </source>
</evidence>
<feature type="chain" id="PRO_5047351102" evidence="2">
    <location>
        <begin position="39"/>
        <end position="1150"/>
    </location>
</feature>
<dbReference type="InterPro" id="IPR004843">
    <property type="entry name" value="Calcineurin-like_PHP"/>
</dbReference>
<dbReference type="Pfam" id="PF00149">
    <property type="entry name" value="Metallophos"/>
    <property type="match status" value="1"/>
</dbReference>
<dbReference type="Pfam" id="PF02368">
    <property type="entry name" value="Big_2"/>
    <property type="match status" value="1"/>
</dbReference>
<gene>
    <name evidence="6" type="ORF">NE857_15390</name>
</gene>
<evidence type="ECO:0000259" key="3">
    <source>
        <dbReference type="Pfam" id="PF00149"/>
    </source>
</evidence>